<feature type="domain" description="MobA/MobL protein" evidence="5">
    <location>
        <begin position="16"/>
        <end position="233"/>
    </location>
</feature>
<reference evidence="6 7" key="1">
    <citation type="submission" date="2018-06" db="EMBL/GenBank/DDBJ databases">
        <title>Genomic Encyclopedia of Type Strains, Phase IV (KMG-IV): sequencing the most valuable type-strain genomes for metagenomic binning, comparative biology and taxonomic classification.</title>
        <authorList>
            <person name="Goeker M."/>
        </authorList>
    </citation>
    <scope>NUCLEOTIDE SEQUENCE [LARGE SCALE GENOMIC DNA]</scope>
    <source>
        <strain evidence="6 7">DSM 5</strain>
    </source>
</reference>
<evidence type="ECO:0000256" key="2">
    <source>
        <dbReference type="ARBA" id="ARBA00022971"/>
    </source>
</evidence>
<dbReference type="OrthoDB" id="1826980at2"/>
<organism evidence="6 7">
    <name type="scientific">Psychrobacillus insolitus</name>
    <dbReference type="NCBI Taxonomy" id="1461"/>
    <lineage>
        <taxon>Bacteria</taxon>
        <taxon>Bacillati</taxon>
        <taxon>Bacillota</taxon>
        <taxon>Bacilli</taxon>
        <taxon>Bacillales</taxon>
        <taxon>Bacillaceae</taxon>
        <taxon>Psychrobacillus</taxon>
    </lineage>
</organism>
<protein>
    <submittedName>
        <fullName evidence="6">MobA/MobL family protein</fullName>
    </submittedName>
</protein>
<evidence type="ECO:0000256" key="4">
    <source>
        <dbReference type="SAM" id="MobiDB-lite"/>
    </source>
</evidence>
<evidence type="ECO:0000256" key="3">
    <source>
        <dbReference type="SAM" id="Coils"/>
    </source>
</evidence>
<name>A0A2W7MEC3_9BACI</name>
<keyword evidence="7" id="KW-1185">Reference proteome</keyword>
<feature type="region of interest" description="Disordered" evidence="4">
    <location>
        <begin position="654"/>
        <end position="674"/>
    </location>
</feature>
<comment type="caution">
    <text evidence="6">The sequence shown here is derived from an EMBL/GenBank/DDBJ whole genome shotgun (WGS) entry which is preliminary data.</text>
</comment>
<dbReference type="RefSeq" id="WP_111440951.1">
    <property type="nucleotide sequence ID" value="NZ_QKZI01000013.1"/>
</dbReference>
<comment type="similarity">
    <text evidence="1">Belongs to the MobA/MobL family.</text>
</comment>
<gene>
    <name evidence="6" type="ORF">C7437_11310</name>
</gene>
<evidence type="ECO:0000259" key="5">
    <source>
        <dbReference type="Pfam" id="PF03389"/>
    </source>
</evidence>
<dbReference type="Proteomes" id="UP000248646">
    <property type="component" value="Unassembled WGS sequence"/>
</dbReference>
<dbReference type="InterPro" id="IPR005053">
    <property type="entry name" value="MobA_MobL"/>
</dbReference>
<accession>A0A2W7MEC3</accession>
<evidence type="ECO:0000313" key="6">
    <source>
        <dbReference type="EMBL" id="PZX02335.1"/>
    </source>
</evidence>
<evidence type="ECO:0000256" key="1">
    <source>
        <dbReference type="ARBA" id="ARBA00010873"/>
    </source>
</evidence>
<dbReference type="NCBIfam" id="NF041496">
    <property type="entry name" value="MobQ"/>
    <property type="match status" value="1"/>
</dbReference>
<sequence length="686" mass="80174">MSYYMLRADVISKKTQSVVASASYRSGEALYSERDEEVKNFRTRGVAPETFILSPDHAPEWSQDREKLWNEVERKEKAWNAQLAREILIALPLDLNHDQQNELVQRFVQSTFVNEGMVADVAIHRDKEHNPHAHILLTVRPFHEDGSWGEKKRREYERDAQGEIKRTQDGKKIFQTVSSTDWNNRETLVKWRLVYADMMNDAFLENNINQRVSALSFENQGLEKIAEIRLERNEYQFVKRLETQGKEATTFYHQLNQQIRKTNEQIAKLNSNIVSLAAHQSTRSVEKFLHEETSLVMNQLEPKYQKSIHFLQGRLKQELTFRNVRDHLDGLYRWKERTTEANEAKMTVTHSLLDAANKAYHGQNNEFLLSQGFTIKSFYEQFIPRLEAYEDGENDQEKLTKTQEMLIEHSEKAYNAYSLITHRTFNQIFPDIEEEFKWNDRVLLKKQEMLELLQKNQGKQILYPEELEEVLSIAEIDQLLKKGDSISESIRIQSLTRNKLGIEKDTLIKNRGEPDPVYQLSIKLNTTVQLLNQSTQKADLINDQLGQLIRTRFANEKESLLTKIEEVPLQVKLDILRHYKVEVSKGFVPSLKSCILFSKEQESNRSTKYQAYEKNETSSFFNRLSSAQKDISHFVGGRASIELFDQLIHQSSTSHASKQEAQTSSRVRKKTKDKRIRQQLDLEVDL</sequence>
<keyword evidence="2" id="KW-0184">Conjugation</keyword>
<dbReference type="Gene3D" id="3.30.930.30">
    <property type="match status" value="1"/>
</dbReference>
<proteinExistence type="inferred from homology"/>
<feature type="coiled-coil region" evidence="3">
    <location>
        <begin position="252"/>
        <end position="279"/>
    </location>
</feature>
<evidence type="ECO:0000313" key="7">
    <source>
        <dbReference type="Proteomes" id="UP000248646"/>
    </source>
</evidence>
<dbReference type="AlphaFoldDB" id="A0A2W7MEC3"/>
<dbReference type="Pfam" id="PF03389">
    <property type="entry name" value="MobA_MobL"/>
    <property type="match status" value="1"/>
</dbReference>
<keyword evidence="3" id="KW-0175">Coiled coil</keyword>
<feature type="compositionally biased region" description="Polar residues" evidence="4">
    <location>
        <begin position="654"/>
        <end position="665"/>
    </location>
</feature>
<dbReference type="EMBL" id="QKZI01000013">
    <property type="protein sequence ID" value="PZX02335.1"/>
    <property type="molecule type" value="Genomic_DNA"/>
</dbReference>